<name>A0A6J4NT02_9BACT</name>
<protein>
    <submittedName>
        <fullName evidence="2">Uncharacterized protein</fullName>
    </submittedName>
</protein>
<feature type="compositionally biased region" description="Basic and acidic residues" evidence="1">
    <location>
        <begin position="31"/>
        <end position="42"/>
    </location>
</feature>
<organism evidence="2">
    <name type="scientific">uncultured Phycisphaerae bacterium</name>
    <dbReference type="NCBI Taxonomy" id="904963"/>
    <lineage>
        <taxon>Bacteria</taxon>
        <taxon>Pseudomonadati</taxon>
        <taxon>Planctomycetota</taxon>
        <taxon>Phycisphaerae</taxon>
        <taxon>environmental samples</taxon>
    </lineage>
</organism>
<gene>
    <name evidence="2" type="ORF">AVDCRST_MAG64-1453</name>
</gene>
<feature type="compositionally biased region" description="Basic and acidic residues" evidence="1">
    <location>
        <begin position="86"/>
        <end position="109"/>
    </location>
</feature>
<reference evidence="2" key="1">
    <citation type="submission" date="2020-02" db="EMBL/GenBank/DDBJ databases">
        <authorList>
            <person name="Meier V. D."/>
        </authorList>
    </citation>
    <scope>NUCLEOTIDE SEQUENCE</scope>
    <source>
        <strain evidence="2">AVDCRST_MAG64</strain>
    </source>
</reference>
<dbReference type="AlphaFoldDB" id="A0A6J4NT02"/>
<accession>A0A6J4NT02</accession>
<dbReference type="EMBL" id="CADCUQ010000333">
    <property type="protein sequence ID" value="CAA9396448.1"/>
    <property type="molecule type" value="Genomic_DNA"/>
</dbReference>
<sequence>MLLRHEICSAAAVSPAVRACLVEHGDHDHGAEVVHDRDGEQKHLHRGRHVPADEREHADRERDVDGHRHGPTGGTRPAAVQGEEDEGRRDHAPDRRRERQARGAQRRELAEQHLALIAKPTSRKKTTIRPSFTQCSSDIACENPAVPTLGFVCQKSW</sequence>
<evidence type="ECO:0000313" key="2">
    <source>
        <dbReference type="EMBL" id="CAA9396448.1"/>
    </source>
</evidence>
<evidence type="ECO:0000256" key="1">
    <source>
        <dbReference type="SAM" id="MobiDB-lite"/>
    </source>
</evidence>
<feature type="region of interest" description="Disordered" evidence="1">
    <location>
        <begin position="31"/>
        <end position="109"/>
    </location>
</feature>
<proteinExistence type="predicted"/>
<feature type="compositionally biased region" description="Basic and acidic residues" evidence="1">
    <location>
        <begin position="50"/>
        <end position="68"/>
    </location>
</feature>